<accession>A0A7W7DB90</accession>
<protein>
    <submittedName>
        <fullName evidence="1">Uncharacterized protein</fullName>
    </submittedName>
</protein>
<dbReference type="EMBL" id="JACHND010000001">
    <property type="protein sequence ID" value="MBB4703652.1"/>
    <property type="molecule type" value="Genomic_DNA"/>
</dbReference>
<reference evidence="1 2" key="1">
    <citation type="submission" date="2020-08" db="EMBL/GenBank/DDBJ databases">
        <title>Sequencing the genomes of 1000 actinobacteria strains.</title>
        <authorList>
            <person name="Klenk H.-P."/>
        </authorList>
    </citation>
    <scope>NUCLEOTIDE SEQUENCE [LARGE SCALE GENOMIC DNA]</scope>
    <source>
        <strain evidence="1 2">DSM 45784</strain>
    </source>
</reference>
<evidence type="ECO:0000313" key="1">
    <source>
        <dbReference type="EMBL" id="MBB4703652.1"/>
    </source>
</evidence>
<comment type="caution">
    <text evidence="1">The sequence shown here is derived from an EMBL/GenBank/DDBJ whole genome shotgun (WGS) entry which is preliminary data.</text>
</comment>
<sequence length="303" mass="33378">MLAAYDEILRTIKSDPIMIIGGYEFEGFDWKTTDPLTVQLTVLANRIDRAIRVAISKRYPDMLYPSEPSTLVKVWAEVEDGAFDIFHLMDETAIGAVRKVLPFDVGPLEGHNFKKWLKKLLGGDFSVLYDPRASVGTDPKPERPERGFVLRVQEILRAVRNRGKPAYALTMQSQTTASARKLASAVHMANPKILATGKGMIQTAVFGHVEKVVILMSENPGMTARDPRIRQTLRAMAEAVEVAAGTTEARTNKDLGKALASSHEVAQDIIAALTSKKLRQTWAELRQVLREIEGGQGPGQDAG</sequence>
<name>A0A7W7DB90_9ACTN</name>
<keyword evidence="2" id="KW-1185">Reference proteome</keyword>
<gene>
    <name evidence="1" type="ORF">BJ982_005196</name>
</gene>
<proteinExistence type="predicted"/>
<organism evidence="1 2">
    <name type="scientific">Sphaerisporangium siamense</name>
    <dbReference type="NCBI Taxonomy" id="795645"/>
    <lineage>
        <taxon>Bacteria</taxon>
        <taxon>Bacillati</taxon>
        <taxon>Actinomycetota</taxon>
        <taxon>Actinomycetes</taxon>
        <taxon>Streptosporangiales</taxon>
        <taxon>Streptosporangiaceae</taxon>
        <taxon>Sphaerisporangium</taxon>
    </lineage>
</organism>
<evidence type="ECO:0000313" key="2">
    <source>
        <dbReference type="Proteomes" id="UP000542210"/>
    </source>
</evidence>
<dbReference type="RefSeq" id="WP_184884201.1">
    <property type="nucleotide sequence ID" value="NZ_BOOV01000001.1"/>
</dbReference>
<dbReference type="Proteomes" id="UP000542210">
    <property type="component" value="Unassembled WGS sequence"/>
</dbReference>
<dbReference type="AlphaFoldDB" id="A0A7W7DB90"/>